<dbReference type="AlphaFoldDB" id="A0A0F9YJA0"/>
<dbReference type="PANTHER" id="PTHR34290">
    <property type="entry name" value="SI:CH73-390P7.2"/>
    <property type="match status" value="1"/>
</dbReference>
<dbReference type="EMBL" id="LAZR01000001">
    <property type="protein sequence ID" value="KKO12312.1"/>
    <property type="molecule type" value="Genomic_DNA"/>
</dbReference>
<evidence type="ECO:0000313" key="1">
    <source>
        <dbReference type="EMBL" id="KKO12312.1"/>
    </source>
</evidence>
<sequence length="127" mass="14801">MSQLRVFYDGQCPLCLTEINHLRRLDRTSALDLQDINAADFAQRFPYIDVVAADNMLHGERADGAMIYGLDVTCEAWHLVGKGHWFAFLRWPFIRPVADLVYRFFARHRHRISAIFGRRSVCDDNCR</sequence>
<dbReference type="PANTHER" id="PTHR34290:SF2">
    <property type="entry name" value="OS04G0668800 PROTEIN"/>
    <property type="match status" value="1"/>
</dbReference>
<proteinExistence type="predicted"/>
<dbReference type="InterPro" id="IPR044691">
    <property type="entry name" value="DCC1_Trx"/>
</dbReference>
<protein>
    <recommendedName>
        <fullName evidence="2">Thiol-disulfide oxidoreductase DCC</fullName>
    </recommendedName>
</protein>
<dbReference type="GO" id="GO:0015035">
    <property type="term" value="F:protein-disulfide reductase activity"/>
    <property type="evidence" value="ECO:0007669"/>
    <property type="project" value="InterPro"/>
</dbReference>
<evidence type="ECO:0008006" key="2">
    <source>
        <dbReference type="Google" id="ProtNLM"/>
    </source>
</evidence>
<reference evidence="1" key="1">
    <citation type="journal article" date="2015" name="Nature">
        <title>Complex archaea that bridge the gap between prokaryotes and eukaryotes.</title>
        <authorList>
            <person name="Spang A."/>
            <person name="Saw J.H."/>
            <person name="Jorgensen S.L."/>
            <person name="Zaremba-Niedzwiedzka K."/>
            <person name="Martijn J."/>
            <person name="Lind A.E."/>
            <person name="van Eijk R."/>
            <person name="Schleper C."/>
            <person name="Guy L."/>
            <person name="Ettema T.J."/>
        </authorList>
    </citation>
    <scope>NUCLEOTIDE SEQUENCE</scope>
</reference>
<organism evidence="1">
    <name type="scientific">marine sediment metagenome</name>
    <dbReference type="NCBI Taxonomy" id="412755"/>
    <lineage>
        <taxon>unclassified sequences</taxon>
        <taxon>metagenomes</taxon>
        <taxon>ecological metagenomes</taxon>
    </lineage>
</organism>
<gene>
    <name evidence="1" type="ORF">LCGC14_0003220</name>
</gene>
<comment type="caution">
    <text evidence="1">The sequence shown here is derived from an EMBL/GenBank/DDBJ whole genome shotgun (WGS) entry which is preliminary data.</text>
</comment>
<dbReference type="Pfam" id="PF04134">
    <property type="entry name" value="DCC1-like"/>
    <property type="match status" value="1"/>
</dbReference>
<name>A0A0F9YJA0_9ZZZZ</name>
<accession>A0A0F9YJA0</accession>
<dbReference type="InterPro" id="IPR007263">
    <property type="entry name" value="DCC1-like"/>
</dbReference>